<name>A0A2N3XWK0_SACSN</name>
<dbReference type="EMBL" id="PJNB01000001">
    <property type="protein sequence ID" value="PKW15048.1"/>
    <property type="molecule type" value="Genomic_DNA"/>
</dbReference>
<proteinExistence type="predicted"/>
<accession>A0A2N3XWK0</accession>
<sequence length="94" mass="10820">MGFEIRKIRTPQGRRKLSREREEYFRLIDQGVSSRESVPVVGINRRSDRVRPAFSQVSVKPRRRWSFYPARPVNSVSATRIGRVVANSSSSIMA</sequence>
<dbReference type="AlphaFoldDB" id="A0A2N3XWK0"/>
<evidence type="ECO:0000313" key="2">
    <source>
        <dbReference type="Proteomes" id="UP000233786"/>
    </source>
</evidence>
<organism evidence="1 2">
    <name type="scientific">Saccharopolyspora spinosa</name>
    <dbReference type="NCBI Taxonomy" id="60894"/>
    <lineage>
        <taxon>Bacteria</taxon>
        <taxon>Bacillati</taxon>
        <taxon>Actinomycetota</taxon>
        <taxon>Actinomycetes</taxon>
        <taxon>Pseudonocardiales</taxon>
        <taxon>Pseudonocardiaceae</taxon>
        <taxon>Saccharopolyspora</taxon>
    </lineage>
</organism>
<dbReference type="STRING" id="994479.GCA_000194155_02712"/>
<dbReference type="Proteomes" id="UP000233786">
    <property type="component" value="Unassembled WGS sequence"/>
</dbReference>
<reference evidence="1" key="1">
    <citation type="submission" date="2017-12" db="EMBL/GenBank/DDBJ databases">
        <title>Sequencing the genomes of 1000 Actinobacteria strains.</title>
        <authorList>
            <person name="Klenk H.-P."/>
        </authorList>
    </citation>
    <scope>NUCLEOTIDE SEQUENCE [LARGE SCALE GENOMIC DNA]</scope>
    <source>
        <strain evidence="1">DSM 44228</strain>
    </source>
</reference>
<comment type="caution">
    <text evidence="1">The sequence shown here is derived from an EMBL/GenBank/DDBJ whole genome shotgun (WGS) entry which is preliminary data.</text>
</comment>
<protein>
    <submittedName>
        <fullName evidence="1">Uncharacterized protein</fullName>
    </submittedName>
</protein>
<keyword evidence="2" id="KW-1185">Reference proteome</keyword>
<evidence type="ECO:0000313" key="1">
    <source>
        <dbReference type="EMBL" id="PKW15048.1"/>
    </source>
</evidence>
<dbReference type="RefSeq" id="WP_148271954.1">
    <property type="nucleotide sequence ID" value="NZ_CP171362.1"/>
</dbReference>
<gene>
    <name evidence="1" type="ORF">A8926_2726</name>
</gene>